<dbReference type="GO" id="GO:0005879">
    <property type="term" value="C:axonemal microtubule"/>
    <property type="evidence" value="ECO:0007669"/>
    <property type="project" value="TreeGrafter"/>
</dbReference>
<reference evidence="2" key="1">
    <citation type="submission" date="2015-12" db="EMBL/GenBank/DDBJ databases">
        <title>De novo transcriptome assembly of four potential Pierce s Disease insect vectors from Arizona vineyards.</title>
        <authorList>
            <person name="Tassone E.E."/>
        </authorList>
    </citation>
    <scope>NUCLEOTIDE SEQUENCE</scope>
</reference>
<accession>A0A1B6CVX9</accession>
<dbReference type="AlphaFoldDB" id="A0A1B6CVX9"/>
<organism evidence="2">
    <name type="scientific">Clastoptera arizonana</name>
    <name type="common">Arizona spittle bug</name>
    <dbReference type="NCBI Taxonomy" id="38151"/>
    <lineage>
        <taxon>Eukaryota</taxon>
        <taxon>Metazoa</taxon>
        <taxon>Ecdysozoa</taxon>
        <taxon>Arthropoda</taxon>
        <taxon>Hexapoda</taxon>
        <taxon>Insecta</taxon>
        <taxon>Pterygota</taxon>
        <taxon>Neoptera</taxon>
        <taxon>Paraneoptera</taxon>
        <taxon>Hemiptera</taxon>
        <taxon>Auchenorrhyncha</taxon>
        <taxon>Cercopoidea</taxon>
        <taxon>Clastopteridae</taxon>
        <taxon>Clastoptera</taxon>
    </lineage>
</organism>
<dbReference type="EMBL" id="GEDC01019599">
    <property type="protein sequence ID" value="JAS17699.1"/>
    <property type="molecule type" value="Transcribed_RNA"/>
</dbReference>
<evidence type="ECO:0000313" key="2">
    <source>
        <dbReference type="EMBL" id="JAS17699.1"/>
    </source>
</evidence>
<sequence>MAVAAVFEEKETAENERIRKAVNEREAKENERRAKTKAYHDKLIKEIQDERKAYILREKERERQEKEMLKWSMMQRFKSTEINNRFNEKIKEEKQERMKNNRAIWDKQVEEKATFIAEEKIMDVEAVQKAAECWNLEDQQFLEYAEKELEESQNKGRPLLPMQRYIQEYKKQVGLDFPRKQHHMWQSKVPIDSK</sequence>
<dbReference type="InterPro" id="IPR039986">
    <property type="entry name" value="CFAP210"/>
</dbReference>
<gene>
    <name evidence="2" type="ORF">g.20117</name>
</gene>
<dbReference type="PANTHER" id="PTHR28663">
    <property type="entry name" value="COILED-COIL DOMAIN-CONTAINING PROTEIN 173"/>
    <property type="match status" value="1"/>
</dbReference>
<evidence type="ECO:0008006" key="3">
    <source>
        <dbReference type="Google" id="ProtNLM"/>
    </source>
</evidence>
<name>A0A1B6CVX9_9HEMI</name>
<keyword evidence="1" id="KW-0175">Coiled coil</keyword>
<protein>
    <recommendedName>
        <fullName evidence="3">Trichohyalin-plectin-homology domain-containing protein</fullName>
    </recommendedName>
</protein>
<dbReference type="PANTHER" id="PTHR28663:SF1">
    <property type="entry name" value="CILIA- AND FLAGELLA- ASSOCIATED PROTEIN 210"/>
    <property type="match status" value="1"/>
</dbReference>
<feature type="coiled-coil region" evidence="1">
    <location>
        <begin position="11"/>
        <end position="38"/>
    </location>
</feature>
<evidence type="ECO:0000256" key="1">
    <source>
        <dbReference type="SAM" id="Coils"/>
    </source>
</evidence>
<proteinExistence type="predicted"/>